<dbReference type="PANTHER" id="PTHR43273">
    <property type="entry name" value="ANAEROBIC SULFATASE-MATURATING ENZYME HOMOLOG ASLB-RELATED"/>
    <property type="match status" value="1"/>
</dbReference>
<feature type="domain" description="Radical SAM core" evidence="5">
    <location>
        <begin position="51"/>
        <end position="275"/>
    </location>
</feature>
<accession>C7GDA4</accession>
<dbReference type="AlphaFoldDB" id="C7GDA4"/>
<dbReference type="Proteomes" id="UP000004828">
    <property type="component" value="Unassembled WGS sequence"/>
</dbReference>
<dbReference type="Gene3D" id="3.20.20.70">
    <property type="entry name" value="Aldolase class I"/>
    <property type="match status" value="1"/>
</dbReference>
<dbReference type="GO" id="GO:0051536">
    <property type="term" value="F:iron-sulfur cluster binding"/>
    <property type="evidence" value="ECO:0007669"/>
    <property type="project" value="UniProtKB-KW"/>
</dbReference>
<sequence length="415" mass="48909">MVTIIRNYGVDFSNHVDEMGENLSLSVGNTIEFRYKIIHNYLISLFTVLRGRANMEYFVYMTNDCNLKCEYCSVLLDCEKNNLPIKPAYSNGELIEFIKQTQMLTGDNEISIYFFGGEPSLEYDDIERLIDIAKKELSSFSLKFVLHTNGLRLDVLPDKILNELTLIMFSINYEKIPHHILHPSYFSTIIDNALSIKERRPIPIIARLTVTEKTSIFTELLQVSNFFDYVYWQIENCDTFNNATVFKNTYIYEVEKTFEYWLKYLEQGVMLKYIPFMAVLKFMFFHDRNDNEFSCGYSRGMIYIQTNGMCYACSDNVEGNVHYMGDIHKGVTLPHHKLTEFKCNKCPYRSLCMGRCGRMHVEFSIEHINDYCQMNQAMFKLFLNNKELLEQIIERNPTFKDELENWILEYTEFTP</sequence>
<evidence type="ECO:0000256" key="1">
    <source>
        <dbReference type="ARBA" id="ARBA00022691"/>
    </source>
</evidence>
<dbReference type="EMBL" id="ABYJ02000148">
    <property type="protein sequence ID" value="EEV00195.1"/>
    <property type="molecule type" value="Genomic_DNA"/>
</dbReference>
<keyword evidence="1" id="KW-0949">S-adenosyl-L-methionine</keyword>
<evidence type="ECO:0000313" key="7">
    <source>
        <dbReference type="Proteomes" id="UP000004828"/>
    </source>
</evidence>
<name>C7GDA4_9FIRM</name>
<organism evidence="6 7">
    <name type="scientific">Roseburia intestinalis L1-82</name>
    <dbReference type="NCBI Taxonomy" id="536231"/>
    <lineage>
        <taxon>Bacteria</taxon>
        <taxon>Bacillati</taxon>
        <taxon>Bacillota</taxon>
        <taxon>Clostridia</taxon>
        <taxon>Lachnospirales</taxon>
        <taxon>Lachnospiraceae</taxon>
        <taxon>Roseburia</taxon>
    </lineage>
</organism>
<evidence type="ECO:0000259" key="5">
    <source>
        <dbReference type="PROSITE" id="PS51918"/>
    </source>
</evidence>
<evidence type="ECO:0000256" key="2">
    <source>
        <dbReference type="ARBA" id="ARBA00022723"/>
    </source>
</evidence>
<gene>
    <name evidence="6" type="ORF">ROSINTL182_07905</name>
</gene>
<dbReference type="PROSITE" id="PS51918">
    <property type="entry name" value="RADICAL_SAM"/>
    <property type="match status" value="1"/>
</dbReference>
<keyword evidence="4" id="KW-0411">Iron-sulfur</keyword>
<dbReference type="Pfam" id="PF04055">
    <property type="entry name" value="Radical_SAM"/>
    <property type="match status" value="1"/>
</dbReference>
<evidence type="ECO:0000256" key="3">
    <source>
        <dbReference type="ARBA" id="ARBA00023004"/>
    </source>
</evidence>
<evidence type="ECO:0000256" key="4">
    <source>
        <dbReference type="ARBA" id="ARBA00023014"/>
    </source>
</evidence>
<keyword evidence="2" id="KW-0479">Metal-binding</keyword>
<dbReference type="SUPFAM" id="SSF102114">
    <property type="entry name" value="Radical SAM enzymes"/>
    <property type="match status" value="1"/>
</dbReference>
<reference evidence="6 7" key="1">
    <citation type="submission" date="2009-08" db="EMBL/GenBank/DDBJ databases">
        <authorList>
            <person name="Weinstock G."/>
            <person name="Sodergren E."/>
            <person name="Clifton S."/>
            <person name="Fulton L."/>
            <person name="Fulton B."/>
            <person name="Courtney L."/>
            <person name="Fronick C."/>
            <person name="Harrison M."/>
            <person name="Strong C."/>
            <person name="Farmer C."/>
            <person name="Delahaunty K."/>
            <person name="Markovic C."/>
            <person name="Hall O."/>
            <person name="Minx P."/>
            <person name="Tomlinson C."/>
            <person name="Mitreva M."/>
            <person name="Nelson J."/>
            <person name="Hou S."/>
            <person name="Wollam A."/>
            <person name="Pepin K.H."/>
            <person name="Johnson M."/>
            <person name="Bhonagiri V."/>
            <person name="Nash W.E."/>
            <person name="Warren W."/>
            <person name="Chinwalla A."/>
            <person name="Mardis E.R."/>
            <person name="Wilson R.K."/>
        </authorList>
    </citation>
    <scope>NUCLEOTIDE SEQUENCE [LARGE SCALE GENOMIC DNA]</scope>
    <source>
        <strain evidence="6 7">L1-82</strain>
    </source>
</reference>
<dbReference type="PANTHER" id="PTHR43273:SF2">
    <property type="entry name" value="RADICAL SAM CORE DOMAIN-CONTAINING PROTEIN"/>
    <property type="match status" value="1"/>
</dbReference>
<dbReference type="InterPro" id="IPR058240">
    <property type="entry name" value="rSAM_sf"/>
</dbReference>
<dbReference type="InterPro" id="IPR013785">
    <property type="entry name" value="Aldolase_TIM"/>
</dbReference>
<keyword evidence="3" id="KW-0408">Iron</keyword>
<dbReference type="InterPro" id="IPR007197">
    <property type="entry name" value="rSAM"/>
</dbReference>
<comment type="caution">
    <text evidence="6">The sequence shown here is derived from an EMBL/GenBank/DDBJ whole genome shotgun (WGS) entry which is preliminary data.</text>
</comment>
<dbReference type="SFLD" id="SFLDG01067">
    <property type="entry name" value="SPASM/twitch_domain_containing"/>
    <property type="match status" value="1"/>
</dbReference>
<dbReference type="SFLD" id="SFLDS00029">
    <property type="entry name" value="Radical_SAM"/>
    <property type="match status" value="1"/>
</dbReference>
<dbReference type="InterPro" id="IPR023867">
    <property type="entry name" value="Sulphatase_maturase_rSAM"/>
</dbReference>
<dbReference type="GO" id="GO:0046872">
    <property type="term" value="F:metal ion binding"/>
    <property type="evidence" value="ECO:0007669"/>
    <property type="project" value="UniProtKB-KW"/>
</dbReference>
<dbReference type="CDD" id="cd01335">
    <property type="entry name" value="Radical_SAM"/>
    <property type="match status" value="1"/>
</dbReference>
<dbReference type="GO" id="GO:0016491">
    <property type="term" value="F:oxidoreductase activity"/>
    <property type="evidence" value="ECO:0007669"/>
    <property type="project" value="InterPro"/>
</dbReference>
<evidence type="ECO:0000313" key="6">
    <source>
        <dbReference type="EMBL" id="EEV00195.1"/>
    </source>
</evidence>
<dbReference type="HOGENOM" id="CLU_777602_0_0_9"/>
<proteinExistence type="predicted"/>
<protein>
    <submittedName>
        <fullName evidence="6">Radical SAM domain protein</fullName>
    </submittedName>
</protein>